<name>A0ABS8ND27_9BACT</name>
<keyword evidence="4" id="KW-1185">Reference proteome</keyword>
<dbReference type="EMBL" id="JAJKFW010000006">
    <property type="protein sequence ID" value="MCC9641453.1"/>
    <property type="molecule type" value="Genomic_DNA"/>
</dbReference>
<feature type="domain" description="BioF2-like acetyltransferase" evidence="2">
    <location>
        <begin position="247"/>
        <end position="400"/>
    </location>
</feature>
<dbReference type="Proteomes" id="UP001430306">
    <property type="component" value="Unassembled WGS sequence"/>
</dbReference>
<feature type="compositionally biased region" description="Polar residues" evidence="1">
    <location>
        <begin position="27"/>
        <end position="39"/>
    </location>
</feature>
<evidence type="ECO:0000313" key="4">
    <source>
        <dbReference type="Proteomes" id="UP001430306"/>
    </source>
</evidence>
<dbReference type="GO" id="GO:0016746">
    <property type="term" value="F:acyltransferase activity"/>
    <property type="evidence" value="ECO:0007669"/>
    <property type="project" value="UniProtKB-KW"/>
</dbReference>
<dbReference type="InterPro" id="IPR038740">
    <property type="entry name" value="BioF2-like_GNAT_dom"/>
</dbReference>
<accession>A0ABS8ND27</accession>
<gene>
    <name evidence="3" type="ORF">LOC71_04145</name>
</gene>
<evidence type="ECO:0000259" key="2">
    <source>
        <dbReference type="Pfam" id="PF13480"/>
    </source>
</evidence>
<feature type="region of interest" description="Disordered" evidence="1">
    <location>
        <begin position="1"/>
        <end position="82"/>
    </location>
</feature>
<evidence type="ECO:0000313" key="3">
    <source>
        <dbReference type="EMBL" id="MCC9641453.1"/>
    </source>
</evidence>
<evidence type="ECO:0000256" key="1">
    <source>
        <dbReference type="SAM" id="MobiDB-lite"/>
    </source>
</evidence>
<reference evidence="3" key="1">
    <citation type="submission" date="2021-11" db="EMBL/GenBank/DDBJ databases">
        <title>Genome sequence.</title>
        <authorList>
            <person name="Sun Q."/>
        </authorList>
    </citation>
    <scope>NUCLEOTIDE SEQUENCE</scope>
    <source>
        <strain evidence="3">JC740</strain>
    </source>
</reference>
<protein>
    <submittedName>
        <fullName evidence="3">GNAT family N-acetyltransferase</fullName>
        <ecNumber evidence="3">2.3.1.-</ecNumber>
    </submittedName>
</protein>
<sequence>MSPALSSPASPLTPPPSEPSDPSGPSNQRAGFTAESTPSGLKPESFAAELTDLETTPIGSARHDSQPGRLSTQPSPHRLGSLDTTADHISVLPLADLSPAELERWEQIRSTRDEFAPPFFASRFAAAVNSVRGDVWVAVFRSSNDDPIGFFPFHRIRGVGLPVGRFLNDAQNVIAARELSVDWSELAKAAQVRAFDLHAIVGGAPEWIDRYHLQTTKAFRADLGSDSESYLRNLQKEHRTIAKQGQKTRKLAREVGPIRLELDCRCPDILKQTIQWKRDQYQRTHILDLFLPDWTRQLIQTLYENELSLDGIPENSPLSEHFANDSLRGICSVLWAGDRPVATHIGTIERGRLHYWFPTYDPSFSKYSPGTALFTEIIRNASSHGIHCVDMGYGEQPYKQKQTATTTTVAHGTITDSRWHRFAFHAEATMVQALKRVPMKETVKRAIRTINPAAGIRKLK</sequence>
<dbReference type="RefSeq" id="WP_230271594.1">
    <property type="nucleotide sequence ID" value="NZ_JAJKFW010000006.1"/>
</dbReference>
<proteinExistence type="predicted"/>
<dbReference type="InterPro" id="IPR016181">
    <property type="entry name" value="Acyl_CoA_acyltransferase"/>
</dbReference>
<dbReference type="Gene3D" id="3.40.630.30">
    <property type="match status" value="1"/>
</dbReference>
<dbReference type="EC" id="2.3.1.-" evidence="3"/>
<keyword evidence="3" id="KW-0012">Acyltransferase</keyword>
<comment type="caution">
    <text evidence="3">The sequence shown here is derived from an EMBL/GenBank/DDBJ whole genome shotgun (WGS) entry which is preliminary data.</text>
</comment>
<keyword evidence="3" id="KW-0808">Transferase</keyword>
<dbReference type="SUPFAM" id="SSF55729">
    <property type="entry name" value="Acyl-CoA N-acyltransferases (Nat)"/>
    <property type="match status" value="1"/>
</dbReference>
<dbReference type="Pfam" id="PF13480">
    <property type="entry name" value="Acetyltransf_6"/>
    <property type="match status" value="1"/>
</dbReference>
<organism evidence="3 4">
    <name type="scientific">Rhodopirellula halodulae</name>
    <dbReference type="NCBI Taxonomy" id="2894198"/>
    <lineage>
        <taxon>Bacteria</taxon>
        <taxon>Pseudomonadati</taxon>
        <taxon>Planctomycetota</taxon>
        <taxon>Planctomycetia</taxon>
        <taxon>Pirellulales</taxon>
        <taxon>Pirellulaceae</taxon>
        <taxon>Rhodopirellula</taxon>
    </lineage>
</organism>
<feature type="compositionally biased region" description="Low complexity" evidence="1">
    <location>
        <begin position="1"/>
        <end position="10"/>
    </location>
</feature>